<gene>
    <name evidence="1" type="ORF">MES5069_310074</name>
</gene>
<dbReference type="InterPro" id="IPR036052">
    <property type="entry name" value="TrpB-like_PALP_sf"/>
</dbReference>
<evidence type="ECO:0000313" key="1">
    <source>
        <dbReference type="EMBL" id="CAH2402338.1"/>
    </source>
</evidence>
<evidence type="ECO:0000313" key="2">
    <source>
        <dbReference type="Proteomes" id="UP001153050"/>
    </source>
</evidence>
<dbReference type="Proteomes" id="UP001153050">
    <property type="component" value="Unassembled WGS sequence"/>
</dbReference>
<protein>
    <recommendedName>
        <fullName evidence="3">Terminase large subunit gp17-like C-terminal domain-containing protein</fullName>
    </recommendedName>
</protein>
<proteinExistence type="predicted"/>
<accession>A0ABM9E1G4</accession>
<dbReference type="SUPFAM" id="SSF53686">
    <property type="entry name" value="Tryptophan synthase beta subunit-like PLP-dependent enzymes"/>
    <property type="match status" value="1"/>
</dbReference>
<evidence type="ECO:0008006" key="3">
    <source>
        <dbReference type="Google" id="ProtNLM"/>
    </source>
</evidence>
<sequence>MQKGFSGIFLRSWRHSCFSLFARRYLTDAVSLSMWRLQRGTVARAGFGSRLSGGVSTGQSAHRKQAPQQRLVELQAVGSRIAERRRAVECASPAKASTIEEDEVSKESALVTYYDKIATVGSICSSNPGLGTQEPGFKPGYELPPLDEKLVSFFEPATIALHRLGDYRGRQVNVLNLVGNPRTRTTKTFASLVMVARAIQHIRATGESILIVTPTSGNKGGALRDAVLRALECGLVVPDQLRIAIVVPKDSISKLWSSTLSEDAELRRLNPVFICDAEDGSIVKAMTREFVRQTSQDLKDRYNLNVWHTYDLNNYRMADAVRAFFEIDQLGPAHHDTPRIQAQAVSSAFGLLGHQFGLEFLSKNGVDVGDNRRWLLIQHLGTPDLVLDLHYGSFSRENLPAYTLQEETGLYVQNEQPFFPVRTYDVEEVIDSTFYSRNPATNELVREIMSGQGGEGIVVSLYECLQQYPKLRHLLRNTDLSLPHDPRDLREWSMTMVLTGALNAIDRDLVPSASELLIHVTGSYAKQDFSSLPADHLRPVASPDDMRVAVVEASLAPFIPKVRQAMESFERAKR</sequence>
<dbReference type="EMBL" id="CAKXZT010000126">
    <property type="protein sequence ID" value="CAH2402338.1"/>
    <property type="molecule type" value="Genomic_DNA"/>
</dbReference>
<dbReference type="InterPro" id="IPR046044">
    <property type="entry name" value="DUF6002"/>
</dbReference>
<organism evidence="1 2">
    <name type="scientific">Mesorhizobium escarrei</name>
    <dbReference type="NCBI Taxonomy" id="666018"/>
    <lineage>
        <taxon>Bacteria</taxon>
        <taxon>Pseudomonadati</taxon>
        <taxon>Pseudomonadota</taxon>
        <taxon>Alphaproteobacteria</taxon>
        <taxon>Hyphomicrobiales</taxon>
        <taxon>Phyllobacteriaceae</taxon>
        <taxon>Mesorhizobium</taxon>
    </lineage>
</organism>
<reference evidence="1 2" key="1">
    <citation type="submission" date="2022-03" db="EMBL/GenBank/DDBJ databases">
        <authorList>
            <person name="Brunel B."/>
        </authorList>
    </citation>
    <scope>NUCLEOTIDE SEQUENCE [LARGE SCALE GENOMIC DNA]</scope>
    <source>
        <strain evidence="1">STM5069sample</strain>
    </source>
</reference>
<comment type="caution">
    <text evidence="1">The sequence shown here is derived from an EMBL/GenBank/DDBJ whole genome shotgun (WGS) entry which is preliminary data.</text>
</comment>
<keyword evidence="2" id="KW-1185">Reference proteome</keyword>
<dbReference type="Pfam" id="PF19465">
    <property type="entry name" value="DUF6002"/>
    <property type="match status" value="1"/>
</dbReference>
<name>A0ABM9E1G4_9HYPH</name>